<dbReference type="Pfam" id="PF01613">
    <property type="entry name" value="Flavin_Reduct"/>
    <property type="match status" value="1"/>
</dbReference>
<name>A0A2T4BAD2_9HYPO</name>
<dbReference type="GO" id="GO:0010181">
    <property type="term" value="F:FMN binding"/>
    <property type="evidence" value="ECO:0007669"/>
    <property type="project" value="InterPro"/>
</dbReference>
<comment type="cofactor">
    <cofactor evidence="1">
        <name>FMN</name>
        <dbReference type="ChEBI" id="CHEBI:58210"/>
    </cofactor>
</comment>
<feature type="compositionally biased region" description="Polar residues" evidence="5">
    <location>
        <begin position="1"/>
        <end position="11"/>
    </location>
</feature>
<reference evidence="8" key="1">
    <citation type="submission" date="2016-07" db="EMBL/GenBank/DDBJ databases">
        <title>Multiple horizontal gene transfer events from other fungi enriched the ability of initially mycotrophic Trichoderma (Ascomycota) to feed on dead plant biomass.</title>
        <authorList>
            <consortium name="DOE Joint Genome Institute"/>
            <person name="Atanasova L."/>
            <person name="Chenthamara K."/>
            <person name="Zhang J."/>
            <person name="Grujic M."/>
            <person name="Henrissat B."/>
            <person name="Kuo A."/>
            <person name="Aerts A."/>
            <person name="Salamov A."/>
            <person name="Lipzen A."/>
            <person name="Labutti K."/>
            <person name="Barry K."/>
            <person name="Miao Y."/>
            <person name="Rahimi M.J."/>
            <person name="Shen Q."/>
            <person name="Grigoriev I.V."/>
            <person name="Kubicek C.P."/>
            <person name="Druzhinina I.S."/>
        </authorList>
    </citation>
    <scope>NUCLEOTIDE SEQUENCE [LARGE SCALE GENOMIC DNA]</scope>
    <source>
        <strain evidence="8">TUCIM 6016</strain>
    </source>
</reference>
<evidence type="ECO:0000256" key="1">
    <source>
        <dbReference type="ARBA" id="ARBA00001917"/>
    </source>
</evidence>
<dbReference type="Gene3D" id="2.30.110.10">
    <property type="entry name" value="Electron Transport, Fmn-binding Protein, Chain A"/>
    <property type="match status" value="1"/>
</dbReference>
<keyword evidence="2" id="KW-0285">Flavoprotein</keyword>
<evidence type="ECO:0000313" key="8">
    <source>
        <dbReference type="Proteomes" id="UP000241546"/>
    </source>
</evidence>
<comment type="similarity">
    <text evidence="4">Belongs to the flavoredoxin family.</text>
</comment>
<proteinExistence type="inferred from homology"/>
<dbReference type="InterPro" id="IPR002563">
    <property type="entry name" value="Flavin_Rdtase-like_dom"/>
</dbReference>
<evidence type="ECO:0000313" key="7">
    <source>
        <dbReference type="EMBL" id="PTB66293.1"/>
    </source>
</evidence>
<feature type="domain" description="Flavin reductase like" evidence="6">
    <location>
        <begin position="71"/>
        <end position="232"/>
    </location>
</feature>
<accession>A0A2T4BAD2</accession>
<feature type="region of interest" description="Disordered" evidence="5">
    <location>
        <begin position="1"/>
        <end position="58"/>
    </location>
</feature>
<dbReference type="AlphaFoldDB" id="A0A2T4BAD2"/>
<dbReference type="EMBL" id="KZ680213">
    <property type="protein sequence ID" value="PTB66293.1"/>
    <property type="molecule type" value="Genomic_DNA"/>
</dbReference>
<evidence type="ECO:0000256" key="3">
    <source>
        <dbReference type="ARBA" id="ARBA00022643"/>
    </source>
</evidence>
<dbReference type="InterPro" id="IPR012349">
    <property type="entry name" value="Split_barrel_FMN-bd"/>
</dbReference>
<dbReference type="Proteomes" id="UP000241546">
    <property type="component" value="Unassembled WGS sequence"/>
</dbReference>
<dbReference type="SMART" id="SM00903">
    <property type="entry name" value="Flavin_Reduct"/>
    <property type="match status" value="1"/>
</dbReference>
<keyword evidence="3" id="KW-0288">FMN</keyword>
<organism evidence="7 8">
    <name type="scientific">Trichoderma citrinoviride</name>
    <dbReference type="NCBI Taxonomy" id="58853"/>
    <lineage>
        <taxon>Eukaryota</taxon>
        <taxon>Fungi</taxon>
        <taxon>Dikarya</taxon>
        <taxon>Ascomycota</taxon>
        <taxon>Pezizomycotina</taxon>
        <taxon>Sordariomycetes</taxon>
        <taxon>Hypocreomycetidae</taxon>
        <taxon>Hypocreales</taxon>
        <taxon>Hypocreaceae</taxon>
        <taxon>Trichoderma</taxon>
    </lineage>
</organism>
<dbReference type="OrthoDB" id="10250990at2759"/>
<evidence type="ECO:0000256" key="4">
    <source>
        <dbReference type="ARBA" id="ARBA00038054"/>
    </source>
</evidence>
<protein>
    <recommendedName>
        <fullName evidence="6">Flavin reductase like domain-containing protein</fullName>
    </recommendedName>
</protein>
<dbReference type="SUPFAM" id="SSF50475">
    <property type="entry name" value="FMN-binding split barrel"/>
    <property type="match status" value="1"/>
</dbReference>
<dbReference type="RefSeq" id="XP_024749613.1">
    <property type="nucleotide sequence ID" value="XM_024898092.1"/>
</dbReference>
<keyword evidence="8" id="KW-1185">Reference proteome</keyword>
<dbReference type="PANTHER" id="PTHR33798">
    <property type="entry name" value="FLAVOPROTEIN OXYGENASE"/>
    <property type="match status" value="1"/>
</dbReference>
<dbReference type="PANTHER" id="PTHR33798:SF5">
    <property type="entry name" value="FLAVIN REDUCTASE LIKE DOMAIN-CONTAINING PROTEIN"/>
    <property type="match status" value="1"/>
</dbReference>
<evidence type="ECO:0000256" key="5">
    <source>
        <dbReference type="SAM" id="MobiDB-lite"/>
    </source>
</evidence>
<evidence type="ECO:0000259" key="6">
    <source>
        <dbReference type="SMART" id="SM00903"/>
    </source>
</evidence>
<evidence type="ECO:0000256" key="2">
    <source>
        <dbReference type="ARBA" id="ARBA00022630"/>
    </source>
</evidence>
<dbReference type="GeneID" id="36606210"/>
<sequence>MAPSATSTDSQIRIVPVPNPDWTFGQGSNHLDKSSSSSSSPDPNDKSQHHTLINPQSPSRPSWLNYQLLISAVTPRPIAFLSTLSPDGTKANLAPFSYFNVFNHDPPTFVVGFAHPPSGPRDSFVNVRDSGECVINIISEHYIEAANSTSIDAPYGTSEWGVSGLTAEYSCETVKAPRVKEAIFSVEAKLESIKEIESRAQPGRISTWLVVLEGTRFWVRDDALSEKQDYVAPEVLRPIGRMGGTIYSKTTELMQLPRPQFETDLGGIEGYEKLLNEKNRTTAQNP</sequence>
<gene>
    <name evidence="7" type="ORF">BBK36DRAFT_4546</name>
</gene>